<evidence type="ECO:0000313" key="1">
    <source>
        <dbReference type="EMBL" id="QJE95264.1"/>
    </source>
</evidence>
<dbReference type="AlphaFoldDB" id="A0A858RFB8"/>
<evidence type="ECO:0000313" key="2">
    <source>
        <dbReference type="Proteomes" id="UP000501812"/>
    </source>
</evidence>
<dbReference type="EMBL" id="CP051774">
    <property type="protein sequence ID" value="QJE95264.1"/>
    <property type="molecule type" value="Genomic_DNA"/>
</dbReference>
<dbReference type="KEGG" id="luo:HHL09_05560"/>
<dbReference type="InterPro" id="IPR008878">
    <property type="entry name" value="Transposase_IS66_Orf2"/>
</dbReference>
<keyword evidence="2" id="KW-1185">Reference proteome</keyword>
<accession>A0A858RFB8</accession>
<dbReference type="PANTHER" id="PTHR36455">
    <property type="match status" value="1"/>
</dbReference>
<proteinExistence type="predicted"/>
<reference evidence="1 2" key="1">
    <citation type="submission" date="2020-04" db="EMBL/GenBank/DDBJ databases">
        <title>Luteolibacter sp. G-1-1-1 isolated from soil.</title>
        <authorList>
            <person name="Dahal R.H."/>
        </authorList>
    </citation>
    <scope>NUCLEOTIDE SEQUENCE [LARGE SCALE GENOMIC DNA]</scope>
    <source>
        <strain evidence="1 2">G-1-1-1</strain>
    </source>
</reference>
<organism evidence="1 2">
    <name type="scientific">Luteolibacter luteus</name>
    <dbReference type="NCBI Taxonomy" id="2728835"/>
    <lineage>
        <taxon>Bacteria</taxon>
        <taxon>Pseudomonadati</taxon>
        <taxon>Verrucomicrobiota</taxon>
        <taxon>Verrucomicrobiia</taxon>
        <taxon>Verrucomicrobiales</taxon>
        <taxon>Verrucomicrobiaceae</taxon>
        <taxon>Luteolibacter</taxon>
    </lineage>
</organism>
<sequence length="117" mass="13152">MLTLSGSLRIFLALEPCDMRKSFDSLHALVVSQLGDDPRGGAVFAFTNRTRTLIKLLYWDGTGTWIYAKRLEKGTFCWPKPSDGSNGKLKLAPEALAMLTDGIDLKGARMRPWYERE</sequence>
<dbReference type="RefSeq" id="WP_169453547.1">
    <property type="nucleotide sequence ID" value="NZ_CP051774.1"/>
</dbReference>
<gene>
    <name evidence="1" type="primary">tnpB</name>
    <name evidence="1" type="ORF">HHL09_05560</name>
</gene>
<name>A0A858RFB8_9BACT</name>
<dbReference type="NCBIfam" id="NF033819">
    <property type="entry name" value="IS66_TnpB"/>
    <property type="match status" value="1"/>
</dbReference>
<dbReference type="Proteomes" id="UP000501812">
    <property type="component" value="Chromosome"/>
</dbReference>
<dbReference type="Pfam" id="PF05717">
    <property type="entry name" value="TnpB_IS66"/>
    <property type="match status" value="1"/>
</dbReference>
<protein>
    <submittedName>
        <fullName evidence="1">IS66 family insertion sequence element accessory protein TnpB</fullName>
    </submittedName>
</protein>
<dbReference type="PANTHER" id="PTHR36455:SF1">
    <property type="entry name" value="BLR8292 PROTEIN"/>
    <property type="match status" value="1"/>
</dbReference>